<proteinExistence type="predicted"/>
<evidence type="ECO:0000313" key="2">
    <source>
        <dbReference type="Proteomes" id="UP000566711"/>
    </source>
</evidence>
<gene>
    <name evidence="1" type="ORF">H3H36_17945</name>
</gene>
<keyword evidence="2" id="KW-1185">Reference proteome</keyword>
<reference evidence="1 2" key="1">
    <citation type="submission" date="2020-07" db="EMBL/GenBank/DDBJ databases">
        <title>Novel species isolated from subtropical streams in China.</title>
        <authorList>
            <person name="Lu H."/>
        </authorList>
    </citation>
    <scope>NUCLEOTIDE SEQUENCE [LARGE SCALE GENOMIC DNA]</scope>
    <source>
        <strain evidence="1 2">FT3S</strain>
    </source>
</reference>
<name>A0A7W2EJV3_9BURK</name>
<dbReference type="Proteomes" id="UP000566711">
    <property type="component" value="Unassembled WGS sequence"/>
</dbReference>
<accession>A0A7W2EJV3</accession>
<dbReference type="EMBL" id="JACEZS010000016">
    <property type="protein sequence ID" value="MBA5607243.1"/>
    <property type="molecule type" value="Genomic_DNA"/>
</dbReference>
<sequence length="286" mass="32421">MLTMLCLYGAWAQAYDRLVYPLSVGVDSRYEYDWAVLRMALDKSRAQFGAYSLHQASASMSPARITQELLMPTGHINILVRATAPELERQFQPVRIPVDRGLLGYRVFLVRRDDLARFAAVRTLNDLRQLRAGLGKDWVDVPVLRAAGLPTEEGSAYEGLFSMLEAGRFDYFSRGADEALREYDERRAAHPRLAIEPTLLLHYPLPRYFFLRRDAEGKRLAARIEAGLETMVRDGSLNTLFQHYKGATIAAANLKQRRVLTIPNPTLSPHTPLSRSELWFDPLSGK</sequence>
<dbReference type="SUPFAM" id="SSF53850">
    <property type="entry name" value="Periplasmic binding protein-like II"/>
    <property type="match status" value="1"/>
</dbReference>
<organism evidence="1 2">
    <name type="scientific">Rugamonas fusca</name>
    <dbReference type="NCBI Taxonomy" id="2758568"/>
    <lineage>
        <taxon>Bacteria</taxon>
        <taxon>Pseudomonadati</taxon>
        <taxon>Pseudomonadota</taxon>
        <taxon>Betaproteobacteria</taxon>
        <taxon>Burkholderiales</taxon>
        <taxon>Oxalobacteraceae</taxon>
        <taxon>Telluria group</taxon>
        <taxon>Rugamonas</taxon>
    </lineage>
</organism>
<protein>
    <submittedName>
        <fullName evidence="1">ABC transporter substrate-binding protein</fullName>
    </submittedName>
</protein>
<dbReference type="AlphaFoldDB" id="A0A7W2EJV3"/>
<comment type="caution">
    <text evidence="1">The sequence shown here is derived from an EMBL/GenBank/DDBJ whole genome shotgun (WGS) entry which is preliminary data.</text>
</comment>
<evidence type="ECO:0000313" key="1">
    <source>
        <dbReference type="EMBL" id="MBA5607243.1"/>
    </source>
</evidence>